<keyword evidence="2" id="KW-1185">Reference proteome</keyword>
<sequence>MSMPGKSTNAWVIYRVNPWSRYDALHNFYSSELEGWQ</sequence>
<dbReference type="Proteomes" id="UP000824366">
    <property type="component" value="Chromosome"/>
</dbReference>
<protein>
    <submittedName>
        <fullName evidence="1">Uncharacterized protein</fullName>
    </submittedName>
</protein>
<gene>
    <name evidence="1" type="ORF">MIZ03_4658</name>
</gene>
<reference evidence="1 2" key="1">
    <citation type="journal article" date="2021" name="Microbiol. Spectr.">
        <title>A Single Bacterium Capable of Oxidation and Reduction of Iron at Circumneutral pH.</title>
        <authorList>
            <person name="Kato S."/>
            <person name="Ohkuma M."/>
        </authorList>
    </citation>
    <scope>NUCLEOTIDE SEQUENCE [LARGE SCALE GENOMIC DNA]</scope>
    <source>
        <strain evidence="1 2">MIZ03</strain>
    </source>
</reference>
<evidence type="ECO:0000313" key="1">
    <source>
        <dbReference type="EMBL" id="BCO29734.1"/>
    </source>
</evidence>
<organism evidence="1 2">
    <name type="scientific">Rhodoferax lithotrophicus</name>
    <dbReference type="NCBI Taxonomy" id="2798804"/>
    <lineage>
        <taxon>Bacteria</taxon>
        <taxon>Pseudomonadati</taxon>
        <taxon>Pseudomonadota</taxon>
        <taxon>Betaproteobacteria</taxon>
        <taxon>Burkholderiales</taxon>
        <taxon>Comamonadaceae</taxon>
        <taxon>Rhodoferax</taxon>
    </lineage>
</organism>
<evidence type="ECO:0000313" key="2">
    <source>
        <dbReference type="Proteomes" id="UP000824366"/>
    </source>
</evidence>
<proteinExistence type="predicted"/>
<name>A0ABM7MU61_9BURK</name>
<dbReference type="EMBL" id="AP024238">
    <property type="protein sequence ID" value="BCO29734.1"/>
    <property type="molecule type" value="Genomic_DNA"/>
</dbReference>
<accession>A0ABM7MU61</accession>